<evidence type="ECO:0000313" key="2">
    <source>
        <dbReference type="Proteomes" id="UP000183832"/>
    </source>
</evidence>
<protein>
    <submittedName>
        <fullName evidence="1">CLUMA_CG019234, isoform A</fullName>
    </submittedName>
</protein>
<name>A0A1J1J305_9DIPT</name>
<accession>A0A1J1J305</accession>
<sequence>MLYLTPHTYVHIMTIRRQRFLLWLKALHHCPREVCRWSMNAWKEQQIDLNRLNDDHLQRMSSTHLLNISFLISESIKETQNNR</sequence>
<organism evidence="1 2">
    <name type="scientific">Clunio marinus</name>
    <dbReference type="NCBI Taxonomy" id="568069"/>
    <lineage>
        <taxon>Eukaryota</taxon>
        <taxon>Metazoa</taxon>
        <taxon>Ecdysozoa</taxon>
        <taxon>Arthropoda</taxon>
        <taxon>Hexapoda</taxon>
        <taxon>Insecta</taxon>
        <taxon>Pterygota</taxon>
        <taxon>Neoptera</taxon>
        <taxon>Endopterygota</taxon>
        <taxon>Diptera</taxon>
        <taxon>Nematocera</taxon>
        <taxon>Chironomoidea</taxon>
        <taxon>Chironomidae</taxon>
        <taxon>Clunio</taxon>
    </lineage>
</organism>
<proteinExistence type="predicted"/>
<keyword evidence="2" id="KW-1185">Reference proteome</keyword>
<dbReference type="AlphaFoldDB" id="A0A1J1J305"/>
<reference evidence="1 2" key="1">
    <citation type="submission" date="2015-04" db="EMBL/GenBank/DDBJ databases">
        <authorList>
            <person name="Syromyatnikov M.Y."/>
            <person name="Popov V.N."/>
        </authorList>
    </citation>
    <scope>NUCLEOTIDE SEQUENCE [LARGE SCALE GENOMIC DNA]</scope>
</reference>
<dbReference type="EMBL" id="CVRI01000066">
    <property type="protein sequence ID" value="CRL06346.1"/>
    <property type="molecule type" value="Genomic_DNA"/>
</dbReference>
<dbReference type="Proteomes" id="UP000183832">
    <property type="component" value="Unassembled WGS sequence"/>
</dbReference>
<evidence type="ECO:0000313" key="1">
    <source>
        <dbReference type="EMBL" id="CRL06346.1"/>
    </source>
</evidence>
<gene>
    <name evidence="1" type="ORF">CLUMA_CG019234</name>
</gene>